<dbReference type="Gene3D" id="3.30.40.10">
    <property type="entry name" value="Zinc/RING finger domain, C3HC4 (zinc finger)"/>
    <property type="match status" value="1"/>
</dbReference>
<dbReference type="Pfam" id="PF12861">
    <property type="entry name" value="zf-ANAPC11"/>
    <property type="match status" value="1"/>
</dbReference>
<keyword evidence="12" id="KW-0131">Cell cycle</keyword>
<keyword evidence="7 13" id="KW-0863">Zinc-finger</keyword>
<evidence type="ECO:0000256" key="6">
    <source>
        <dbReference type="ARBA" id="ARBA00022723"/>
    </source>
</evidence>
<evidence type="ECO:0000256" key="5">
    <source>
        <dbReference type="ARBA" id="ARBA00022618"/>
    </source>
</evidence>
<sequence>MSPNQGSEALWEGLNQIALTFLLLLDHRGSSAGPPHDVLNSAGPPPNALSFAGPPPDDLNSTGPPPDDLSSAAPPRDALSSARPPADVLSSAGPPPDALSSAGPPSDVLSSAEPPPDVLSSARPPRDTLSSVRPPPDVLSSTVPPPDALSFGPPHDVLNYVGPPPEAPTSAGSPPDAWSSTGPPPEAHNYAKSRGDPRSFTRVTSDFHIPSASTIQLILVSDLPIRINNFDAGSSWLMVFENSIVIWQEDHIPEVHVAMLNRKYESCPKRSLYNNFNINFGINMKVKILKWHAVASWTWDAQDETCGICRMAFDGCCPDCKFPGDDCPLIWGACNHAFHLHCILKWVNSQTTQPHCPMCRREWQFKA</sequence>
<evidence type="ECO:0000256" key="15">
    <source>
        <dbReference type="SAM" id="SignalP"/>
    </source>
</evidence>
<keyword evidence="6" id="KW-0479">Metal-binding</keyword>
<evidence type="ECO:0000256" key="8">
    <source>
        <dbReference type="ARBA" id="ARBA00022776"/>
    </source>
</evidence>
<keyword evidence="10" id="KW-0862">Zinc</keyword>
<dbReference type="InterPro" id="IPR013083">
    <property type="entry name" value="Znf_RING/FYVE/PHD"/>
</dbReference>
<comment type="similarity">
    <text evidence="3">Belongs to the RING-box family.</text>
</comment>
<keyword evidence="11" id="KW-0539">Nucleus</keyword>
<feature type="chain" id="PRO_5043899709" description="Anaphase-promoting complex subunit 11" evidence="15">
    <location>
        <begin position="33"/>
        <end position="367"/>
    </location>
</feature>
<feature type="domain" description="RING-type" evidence="16">
    <location>
        <begin position="317"/>
        <end position="360"/>
    </location>
</feature>
<dbReference type="PANTHER" id="PTHR11210">
    <property type="entry name" value="RING BOX"/>
    <property type="match status" value="1"/>
</dbReference>
<dbReference type="GO" id="GO:0097602">
    <property type="term" value="F:cullin family protein binding"/>
    <property type="evidence" value="ECO:0007669"/>
    <property type="project" value="InterPro"/>
</dbReference>
<evidence type="ECO:0000256" key="10">
    <source>
        <dbReference type="ARBA" id="ARBA00022833"/>
    </source>
</evidence>
<dbReference type="GO" id="GO:0031145">
    <property type="term" value="P:anaphase-promoting complex-dependent catabolic process"/>
    <property type="evidence" value="ECO:0007669"/>
    <property type="project" value="InterPro"/>
</dbReference>
<evidence type="ECO:0000256" key="2">
    <source>
        <dbReference type="ARBA" id="ARBA00004906"/>
    </source>
</evidence>
<dbReference type="FunFam" id="3.30.40.10:FF:000111">
    <property type="entry name" value="Anaphase-promoting complex subunit 11"/>
    <property type="match status" value="1"/>
</dbReference>
<feature type="compositionally biased region" description="Pro residues" evidence="14">
    <location>
        <begin position="43"/>
        <end position="67"/>
    </location>
</feature>
<feature type="compositionally biased region" description="Low complexity" evidence="14">
    <location>
        <begin position="68"/>
        <end position="78"/>
    </location>
</feature>
<evidence type="ECO:0000256" key="9">
    <source>
        <dbReference type="ARBA" id="ARBA00022786"/>
    </source>
</evidence>
<keyword evidence="8" id="KW-0498">Mitosis</keyword>
<protein>
    <recommendedName>
        <fullName evidence="4">Anaphase-promoting complex subunit 11</fullName>
    </recommendedName>
</protein>
<evidence type="ECO:0000256" key="4">
    <source>
        <dbReference type="ARBA" id="ARBA00013928"/>
    </source>
</evidence>
<accession>A0AAV7HMG4</accession>
<dbReference type="SUPFAM" id="SSF57850">
    <property type="entry name" value="RING/U-box"/>
    <property type="match status" value="1"/>
</dbReference>
<dbReference type="GO" id="GO:0051301">
    <property type="term" value="P:cell division"/>
    <property type="evidence" value="ECO:0007669"/>
    <property type="project" value="UniProtKB-KW"/>
</dbReference>
<comment type="subcellular location">
    <subcellularLocation>
        <location evidence="1">Nucleus</location>
    </subcellularLocation>
</comment>
<dbReference type="CDD" id="cd16456">
    <property type="entry name" value="RING-H2_APC11"/>
    <property type="match status" value="1"/>
</dbReference>
<gene>
    <name evidence="17" type="ORF">IEQ34_000992</name>
</gene>
<feature type="compositionally biased region" description="Pro residues" evidence="14">
    <location>
        <begin position="133"/>
        <end position="147"/>
    </location>
</feature>
<evidence type="ECO:0000256" key="3">
    <source>
        <dbReference type="ARBA" id="ARBA00009273"/>
    </source>
</evidence>
<evidence type="ECO:0000256" key="11">
    <source>
        <dbReference type="ARBA" id="ARBA00023242"/>
    </source>
</evidence>
<evidence type="ECO:0000256" key="14">
    <source>
        <dbReference type="SAM" id="MobiDB-lite"/>
    </source>
</evidence>
<comment type="pathway">
    <text evidence="2">Protein modification; protein ubiquitination.</text>
</comment>
<keyword evidence="18" id="KW-1185">Reference proteome</keyword>
<organism evidence="17 18">
    <name type="scientific">Dendrobium chrysotoxum</name>
    <name type="common">Orchid</name>
    <dbReference type="NCBI Taxonomy" id="161865"/>
    <lineage>
        <taxon>Eukaryota</taxon>
        <taxon>Viridiplantae</taxon>
        <taxon>Streptophyta</taxon>
        <taxon>Embryophyta</taxon>
        <taxon>Tracheophyta</taxon>
        <taxon>Spermatophyta</taxon>
        <taxon>Magnoliopsida</taxon>
        <taxon>Liliopsida</taxon>
        <taxon>Asparagales</taxon>
        <taxon>Orchidaceae</taxon>
        <taxon>Epidendroideae</taxon>
        <taxon>Malaxideae</taxon>
        <taxon>Dendrobiinae</taxon>
        <taxon>Dendrobium</taxon>
    </lineage>
</organism>
<dbReference type="PROSITE" id="PS50089">
    <property type="entry name" value="ZF_RING_2"/>
    <property type="match status" value="1"/>
</dbReference>
<dbReference type="GO" id="GO:0008270">
    <property type="term" value="F:zinc ion binding"/>
    <property type="evidence" value="ECO:0007669"/>
    <property type="project" value="UniProtKB-KW"/>
</dbReference>
<keyword evidence="9" id="KW-0833">Ubl conjugation pathway</keyword>
<comment type="caution">
    <text evidence="17">The sequence shown here is derived from an EMBL/GenBank/DDBJ whole genome shotgun (WGS) entry which is preliminary data.</text>
</comment>
<dbReference type="AlphaFoldDB" id="A0AAV7HMG4"/>
<dbReference type="GO" id="GO:0005680">
    <property type="term" value="C:anaphase-promoting complex"/>
    <property type="evidence" value="ECO:0007669"/>
    <property type="project" value="InterPro"/>
</dbReference>
<keyword evidence="15" id="KW-0732">Signal</keyword>
<dbReference type="InterPro" id="IPR001841">
    <property type="entry name" value="Znf_RING"/>
</dbReference>
<evidence type="ECO:0000256" key="13">
    <source>
        <dbReference type="PROSITE-ProRule" id="PRU00175"/>
    </source>
</evidence>
<evidence type="ECO:0000256" key="7">
    <source>
        <dbReference type="ARBA" id="ARBA00022771"/>
    </source>
</evidence>
<feature type="signal peptide" evidence="15">
    <location>
        <begin position="1"/>
        <end position="32"/>
    </location>
</feature>
<evidence type="ECO:0000313" key="18">
    <source>
        <dbReference type="Proteomes" id="UP000775213"/>
    </source>
</evidence>
<evidence type="ECO:0000256" key="12">
    <source>
        <dbReference type="ARBA" id="ARBA00023306"/>
    </source>
</evidence>
<keyword evidence="5" id="KW-0132">Cell division</keyword>
<evidence type="ECO:0000313" key="17">
    <source>
        <dbReference type="EMBL" id="KAH0469434.1"/>
    </source>
</evidence>
<dbReference type="GO" id="GO:0061630">
    <property type="term" value="F:ubiquitin protein ligase activity"/>
    <property type="evidence" value="ECO:0007669"/>
    <property type="project" value="InterPro"/>
</dbReference>
<evidence type="ECO:0000256" key="1">
    <source>
        <dbReference type="ARBA" id="ARBA00004123"/>
    </source>
</evidence>
<proteinExistence type="inferred from homology"/>
<evidence type="ECO:0000259" key="16">
    <source>
        <dbReference type="PROSITE" id="PS50089"/>
    </source>
</evidence>
<name>A0AAV7HMG4_DENCH</name>
<dbReference type="EMBL" id="JAGFBR010000002">
    <property type="protein sequence ID" value="KAH0469434.1"/>
    <property type="molecule type" value="Genomic_DNA"/>
</dbReference>
<feature type="region of interest" description="Disordered" evidence="14">
    <location>
        <begin position="27"/>
        <end position="197"/>
    </location>
</feature>
<dbReference type="Proteomes" id="UP000775213">
    <property type="component" value="Unassembled WGS sequence"/>
</dbReference>
<reference evidence="17 18" key="1">
    <citation type="journal article" date="2021" name="Hortic Res">
        <title>Chromosome-scale assembly of the Dendrobium chrysotoxum genome enhances the understanding of orchid evolution.</title>
        <authorList>
            <person name="Zhang Y."/>
            <person name="Zhang G.Q."/>
            <person name="Zhang D."/>
            <person name="Liu X.D."/>
            <person name="Xu X.Y."/>
            <person name="Sun W.H."/>
            <person name="Yu X."/>
            <person name="Zhu X."/>
            <person name="Wang Z.W."/>
            <person name="Zhao X."/>
            <person name="Zhong W.Y."/>
            <person name="Chen H."/>
            <person name="Yin W.L."/>
            <person name="Huang T."/>
            <person name="Niu S.C."/>
            <person name="Liu Z.J."/>
        </authorList>
    </citation>
    <scope>NUCLEOTIDE SEQUENCE [LARGE SCALE GENOMIC DNA]</scope>
    <source>
        <strain evidence="17">Lindl</strain>
    </source>
</reference>
<dbReference type="InterPro" id="IPR024991">
    <property type="entry name" value="RING-H2_APC11"/>
</dbReference>
<dbReference type="InterPro" id="IPR051031">
    <property type="entry name" value="RING-box_E3_Ubiquitin_Ligase"/>
</dbReference>